<dbReference type="PANTHER" id="PTHR12903">
    <property type="entry name" value="MITOCHONDRIAL RIBOSOMAL PROTEIN L24"/>
    <property type="match status" value="1"/>
</dbReference>
<dbReference type="InterPro" id="IPR014722">
    <property type="entry name" value="Rib_uL2_dom2"/>
</dbReference>
<evidence type="ECO:0000259" key="12">
    <source>
        <dbReference type="SMART" id="SM00739"/>
    </source>
</evidence>
<dbReference type="InterPro" id="IPR003256">
    <property type="entry name" value="Ribosomal_uL24"/>
</dbReference>
<dbReference type="FunFam" id="2.30.30.30:FF:000004">
    <property type="entry name" value="50S ribosomal protein L24"/>
    <property type="match status" value="1"/>
</dbReference>
<feature type="domain" description="KOW" evidence="12">
    <location>
        <begin position="2"/>
        <end position="29"/>
    </location>
</feature>
<dbReference type="NCBIfam" id="TIGR01079">
    <property type="entry name" value="rplX_bact"/>
    <property type="match status" value="1"/>
</dbReference>
<dbReference type="InterPro" id="IPR057264">
    <property type="entry name" value="Ribosomal_uL24_C"/>
</dbReference>
<dbReference type="InterPro" id="IPR005824">
    <property type="entry name" value="KOW"/>
</dbReference>
<dbReference type="GO" id="GO:1990904">
    <property type="term" value="C:ribonucleoprotein complex"/>
    <property type="evidence" value="ECO:0007669"/>
    <property type="project" value="UniProtKB-KW"/>
</dbReference>
<evidence type="ECO:0000256" key="10">
    <source>
        <dbReference type="HAMAP-Rule" id="MF_01326"/>
    </source>
</evidence>
<dbReference type="SMART" id="SM00739">
    <property type="entry name" value="KOW"/>
    <property type="match status" value="1"/>
</dbReference>
<comment type="subunit">
    <text evidence="3 10">Part of the 50S ribosomal subunit.</text>
</comment>
<organism evidence="13 14">
    <name type="scientific">Candidatus Erysipelatoclostridium merdavium</name>
    <dbReference type="NCBI Taxonomy" id="2838566"/>
    <lineage>
        <taxon>Bacteria</taxon>
        <taxon>Bacillati</taxon>
        <taxon>Bacillota</taxon>
        <taxon>Erysipelotrichia</taxon>
        <taxon>Erysipelotrichales</taxon>
        <taxon>Erysipelotrichales incertae sedis</taxon>
    </lineage>
</organism>
<gene>
    <name evidence="10 13" type="primary">rplX</name>
    <name evidence="13" type="ORF">H9980_07435</name>
</gene>
<dbReference type="CDD" id="cd06089">
    <property type="entry name" value="KOW_RPL26"/>
    <property type="match status" value="1"/>
</dbReference>
<comment type="similarity">
    <text evidence="2 10 11">Belongs to the universal ribosomal protein uL24 family.</text>
</comment>
<evidence type="ECO:0000256" key="5">
    <source>
        <dbReference type="ARBA" id="ARBA00022884"/>
    </source>
</evidence>
<dbReference type="PROSITE" id="PS01108">
    <property type="entry name" value="RIBOSOMAL_L24"/>
    <property type="match status" value="1"/>
</dbReference>
<dbReference type="GO" id="GO:0006412">
    <property type="term" value="P:translation"/>
    <property type="evidence" value="ECO:0007669"/>
    <property type="project" value="UniProtKB-UniRule"/>
</dbReference>
<comment type="function">
    <text evidence="9 10">One of the proteins that surrounds the polypeptide exit tunnel on the outside of the subunit.</text>
</comment>
<evidence type="ECO:0000256" key="6">
    <source>
        <dbReference type="ARBA" id="ARBA00022980"/>
    </source>
</evidence>
<dbReference type="GO" id="GO:0019843">
    <property type="term" value="F:rRNA binding"/>
    <property type="evidence" value="ECO:0007669"/>
    <property type="project" value="UniProtKB-UniRule"/>
</dbReference>
<comment type="function">
    <text evidence="1 10">One of two assembly initiator proteins, it binds directly to the 5'-end of the 23S rRNA, where it nucleates assembly of the 50S subunit.</text>
</comment>
<keyword evidence="5 10" id="KW-0694">RNA-binding</keyword>
<keyword evidence="7 10" id="KW-0687">Ribonucleoprotein</keyword>
<dbReference type="InterPro" id="IPR041988">
    <property type="entry name" value="Ribosomal_uL24_KOW"/>
</dbReference>
<evidence type="ECO:0000256" key="4">
    <source>
        <dbReference type="ARBA" id="ARBA00022730"/>
    </source>
</evidence>
<dbReference type="Pfam" id="PF17136">
    <property type="entry name" value="ribosomal_L24"/>
    <property type="match status" value="1"/>
</dbReference>
<evidence type="ECO:0000313" key="13">
    <source>
        <dbReference type="EMBL" id="HIX81783.1"/>
    </source>
</evidence>
<dbReference type="GO" id="GO:0003735">
    <property type="term" value="F:structural constituent of ribosome"/>
    <property type="evidence" value="ECO:0007669"/>
    <property type="project" value="InterPro"/>
</dbReference>
<evidence type="ECO:0000256" key="9">
    <source>
        <dbReference type="ARBA" id="ARBA00058688"/>
    </source>
</evidence>
<comment type="caution">
    <text evidence="13">The sequence shown here is derived from an EMBL/GenBank/DDBJ whole genome shotgun (WGS) entry which is preliminary data.</text>
</comment>
<dbReference type="Proteomes" id="UP000886724">
    <property type="component" value="Unassembled WGS sequence"/>
</dbReference>
<dbReference type="AlphaFoldDB" id="A0A9D1XLL3"/>
<evidence type="ECO:0000256" key="2">
    <source>
        <dbReference type="ARBA" id="ARBA00010618"/>
    </source>
</evidence>
<name>A0A9D1XLL3_9FIRM</name>
<dbReference type="Gene3D" id="2.30.30.30">
    <property type="match status" value="1"/>
</dbReference>
<proteinExistence type="inferred from homology"/>
<dbReference type="InterPro" id="IPR005825">
    <property type="entry name" value="Ribosomal_uL24_CS"/>
</dbReference>
<dbReference type="HAMAP" id="MF_01326_B">
    <property type="entry name" value="Ribosomal_uL24_B"/>
    <property type="match status" value="1"/>
</dbReference>
<sequence length="112" mass="12353">MKIRVGDTVEVIAGKDKGKQGEVLQVLAKQDKVIVEGVNMVTKHIKPSQADPEGGIVTREAPIHVSNVAFYDSKTKAPVKLGYKFIEEDGKKVKVRVNRKTGAEVDKKKKKK</sequence>
<reference evidence="13" key="2">
    <citation type="submission" date="2021-04" db="EMBL/GenBank/DDBJ databases">
        <authorList>
            <person name="Gilroy R."/>
        </authorList>
    </citation>
    <scope>NUCLEOTIDE SEQUENCE</scope>
    <source>
        <strain evidence="13">ChiGjej1B1-14440</strain>
    </source>
</reference>
<dbReference type="InterPro" id="IPR008991">
    <property type="entry name" value="Translation_prot_SH3-like_sf"/>
</dbReference>
<evidence type="ECO:0000256" key="11">
    <source>
        <dbReference type="RuleBase" id="RU003477"/>
    </source>
</evidence>
<evidence type="ECO:0000256" key="1">
    <source>
        <dbReference type="ARBA" id="ARBA00004072"/>
    </source>
</evidence>
<protein>
    <recommendedName>
        <fullName evidence="8 10">Large ribosomal subunit protein uL24</fullName>
    </recommendedName>
</protein>
<dbReference type="GO" id="GO:0005840">
    <property type="term" value="C:ribosome"/>
    <property type="evidence" value="ECO:0007669"/>
    <property type="project" value="UniProtKB-KW"/>
</dbReference>
<evidence type="ECO:0000256" key="3">
    <source>
        <dbReference type="ARBA" id="ARBA00011838"/>
    </source>
</evidence>
<reference evidence="13" key="1">
    <citation type="journal article" date="2021" name="PeerJ">
        <title>Extensive microbial diversity within the chicken gut microbiome revealed by metagenomics and culture.</title>
        <authorList>
            <person name="Gilroy R."/>
            <person name="Ravi A."/>
            <person name="Getino M."/>
            <person name="Pursley I."/>
            <person name="Horton D.L."/>
            <person name="Alikhan N.F."/>
            <person name="Baker D."/>
            <person name="Gharbi K."/>
            <person name="Hall N."/>
            <person name="Watson M."/>
            <person name="Adriaenssens E.M."/>
            <person name="Foster-Nyarko E."/>
            <person name="Jarju S."/>
            <person name="Secka A."/>
            <person name="Antonio M."/>
            <person name="Oren A."/>
            <person name="Chaudhuri R.R."/>
            <person name="La Ragione R."/>
            <person name="Hildebrand F."/>
            <person name="Pallen M.J."/>
        </authorList>
    </citation>
    <scope>NUCLEOTIDE SEQUENCE</scope>
    <source>
        <strain evidence="13">ChiGjej1B1-14440</strain>
    </source>
</reference>
<evidence type="ECO:0000256" key="7">
    <source>
        <dbReference type="ARBA" id="ARBA00023274"/>
    </source>
</evidence>
<accession>A0A9D1XLL3</accession>
<dbReference type="Pfam" id="PF00467">
    <property type="entry name" value="KOW"/>
    <property type="match status" value="1"/>
</dbReference>
<keyword evidence="6 10" id="KW-0689">Ribosomal protein</keyword>
<dbReference type="EMBL" id="DXET01000161">
    <property type="protein sequence ID" value="HIX81783.1"/>
    <property type="molecule type" value="Genomic_DNA"/>
</dbReference>
<evidence type="ECO:0000256" key="8">
    <source>
        <dbReference type="ARBA" id="ARBA00035206"/>
    </source>
</evidence>
<dbReference type="SUPFAM" id="SSF50104">
    <property type="entry name" value="Translation proteins SH3-like domain"/>
    <property type="match status" value="1"/>
</dbReference>
<evidence type="ECO:0000313" key="14">
    <source>
        <dbReference type="Proteomes" id="UP000886724"/>
    </source>
</evidence>
<keyword evidence="4 10" id="KW-0699">rRNA-binding</keyword>